<evidence type="ECO:0000256" key="1">
    <source>
        <dbReference type="SAM" id="MobiDB-lite"/>
    </source>
</evidence>
<feature type="region of interest" description="Disordered" evidence="1">
    <location>
        <begin position="170"/>
        <end position="196"/>
    </location>
</feature>
<feature type="compositionally biased region" description="Polar residues" evidence="1">
    <location>
        <begin position="89"/>
        <end position="103"/>
    </location>
</feature>
<dbReference type="AlphaFoldDB" id="A0A0C9ZJ35"/>
<gene>
    <name evidence="2" type="ORF">CY34DRAFT_109075</name>
</gene>
<feature type="region of interest" description="Disordered" evidence="1">
    <location>
        <begin position="74"/>
        <end position="117"/>
    </location>
</feature>
<evidence type="ECO:0000313" key="3">
    <source>
        <dbReference type="Proteomes" id="UP000054485"/>
    </source>
</evidence>
<dbReference type="Proteomes" id="UP000054485">
    <property type="component" value="Unassembled WGS sequence"/>
</dbReference>
<keyword evidence="3" id="KW-1185">Reference proteome</keyword>
<dbReference type="HOGENOM" id="CLU_987568_0_0_1"/>
<dbReference type="InParanoid" id="A0A0C9ZJ35"/>
<accession>A0A0C9ZJ35</accession>
<sequence>MSYHHDVDHPLADITFISTPPGLASTWSQPSGSLKPSEDMSIIMMAHAQPDSGILVLRLSDSESTVMFLQVDSSESDWPAGEPEVQVEPPSSLSSAITTSPPQRSGRKGAFAINGDSDCQADLSPELHTITSTTTSMTHLPQTQAALPSLSGTSEARSHHDDAAAAVQRSKAQSRHSAASLNVATRKDQDSEVVSTRREKLPQSWLLTLWPDKDLPPVTVSQSLSSVPAVKRVMIRREKMGTDWQSVFDVIKYGEEKRAAMDAKEMGTRTGDSMMQSVVPGP</sequence>
<feature type="compositionally biased region" description="Basic and acidic residues" evidence="1">
    <location>
        <begin position="185"/>
        <end position="196"/>
    </location>
</feature>
<name>A0A0C9ZJ35_9AGAM</name>
<evidence type="ECO:0000313" key="2">
    <source>
        <dbReference type="EMBL" id="KIK37450.1"/>
    </source>
</evidence>
<dbReference type="OrthoDB" id="2667786at2759"/>
<organism evidence="2 3">
    <name type="scientific">Suillus luteus UH-Slu-Lm8-n1</name>
    <dbReference type="NCBI Taxonomy" id="930992"/>
    <lineage>
        <taxon>Eukaryota</taxon>
        <taxon>Fungi</taxon>
        <taxon>Dikarya</taxon>
        <taxon>Basidiomycota</taxon>
        <taxon>Agaricomycotina</taxon>
        <taxon>Agaricomycetes</taxon>
        <taxon>Agaricomycetidae</taxon>
        <taxon>Boletales</taxon>
        <taxon>Suillineae</taxon>
        <taxon>Suillaceae</taxon>
        <taxon>Suillus</taxon>
    </lineage>
</organism>
<protein>
    <submittedName>
        <fullName evidence="2">Uncharacterized protein</fullName>
    </submittedName>
</protein>
<proteinExistence type="predicted"/>
<reference evidence="3" key="2">
    <citation type="submission" date="2015-01" db="EMBL/GenBank/DDBJ databases">
        <title>Evolutionary Origins and Diversification of the Mycorrhizal Mutualists.</title>
        <authorList>
            <consortium name="DOE Joint Genome Institute"/>
            <consortium name="Mycorrhizal Genomics Consortium"/>
            <person name="Kohler A."/>
            <person name="Kuo A."/>
            <person name="Nagy L.G."/>
            <person name="Floudas D."/>
            <person name="Copeland A."/>
            <person name="Barry K.W."/>
            <person name="Cichocki N."/>
            <person name="Veneault-Fourrey C."/>
            <person name="LaButti K."/>
            <person name="Lindquist E.A."/>
            <person name="Lipzen A."/>
            <person name="Lundell T."/>
            <person name="Morin E."/>
            <person name="Murat C."/>
            <person name="Riley R."/>
            <person name="Ohm R."/>
            <person name="Sun H."/>
            <person name="Tunlid A."/>
            <person name="Henrissat B."/>
            <person name="Grigoriev I.V."/>
            <person name="Hibbett D.S."/>
            <person name="Martin F."/>
        </authorList>
    </citation>
    <scope>NUCLEOTIDE SEQUENCE [LARGE SCALE GENOMIC DNA]</scope>
    <source>
        <strain evidence="3">UH-Slu-Lm8-n1</strain>
    </source>
</reference>
<reference evidence="2 3" key="1">
    <citation type="submission" date="2014-04" db="EMBL/GenBank/DDBJ databases">
        <authorList>
            <consortium name="DOE Joint Genome Institute"/>
            <person name="Kuo A."/>
            <person name="Ruytinx J."/>
            <person name="Rineau F."/>
            <person name="Colpaert J."/>
            <person name="Kohler A."/>
            <person name="Nagy L.G."/>
            <person name="Floudas D."/>
            <person name="Copeland A."/>
            <person name="Barry K.W."/>
            <person name="Cichocki N."/>
            <person name="Veneault-Fourrey C."/>
            <person name="LaButti K."/>
            <person name="Lindquist E.A."/>
            <person name="Lipzen A."/>
            <person name="Lundell T."/>
            <person name="Morin E."/>
            <person name="Murat C."/>
            <person name="Sun H."/>
            <person name="Tunlid A."/>
            <person name="Henrissat B."/>
            <person name="Grigoriev I.V."/>
            <person name="Hibbett D.S."/>
            <person name="Martin F."/>
            <person name="Nordberg H.P."/>
            <person name="Cantor M.N."/>
            <person name="Hua S.X."/>
        </authorList>
    </citation>
    <scope>NUCLEOTIDE SEQUENCE [LARGE SCALE GENOMIC DNA]</scope>
    <source>
        <strain evidence="2 3">UH-Slu-Lm8-n1</strain>
    </source>
</reference>
<feature type="region of interest" description="Disordered" evidence="1">
    <location>
        <begin position="262"/>
        <end position="282"/>
    </location>
</feature>
<dbReference type="EMBL" id="KN835449">
    <property type="protein sequence ID" value="KIK37450.1"/>
    <property type="molecule type" value="Genomic_DNA"/>
</dbReference>